<accession>A0A9Q1G3C4</accession>
<name>A0A9Q1G3C4_SYNKA</name>
<gene>
    <name evidence="2" type="ORF">SKAU_G00045800</name>
</gene>
<dbReference type="EMBL" id="JAINUF010000002">
    <property type="protein sequence ID" value="KAJ8374000.1"/>
    <property type="molecule type" value="Genomic_DNA"/>
</dbReference>
<dbReference type="AlphaFoldDB" id="A0A9Q1G3C4"/>
<evidence type="ECO:0000256" key="1">
    <source>
        <dbReference type="SAM" id="MobiDB-lite"/>
    </source>
</evidence>
<evidence type="ECO:0000313" key="3">
    <source>
        <dbReference type="Proteomes" id="UP001152622"/>
    </source>
</evidence>
<dbReference type="Proteomes" id="UP001152622">
    <property type="component" value="Chromosome 2"/>
</dbReference>
<evidence type="ECO:0000313" key="2">
    <source>
        <dbReference type="EMBL" id="KAJ8374000.1"/>
    </source>
</evidence>
<feature type="region of interest" description="Disordered" evidence="1">
    <location>
        <begin position="1"/>
        <end position="30"/>
    </location>
</feature>
<keyword evidence="3" id="KW-1185">Reference proteome</keyword>
<proteinExistence type="predicted"/>
<protein>
    <submittedName>
        <fullName evidence="2">Uncharacterized protein</fullName>
    </submittedName>
</protein>
<organism evidence="2 3">
    <name type="scientific">Synaphobranchus kaupii</name>
    <name type="common">Kaup's arrowtooth eel</name>
    <dbReference type="NCBI Taxonomy" id="118154"/>
    <lineage>
        <taxon>Eukaryota</taxon>
        <taxon>Metazoa</taxon>
        <taxon>Chordata</taxon>
        <taxon>Craniata</taxon>
        <taxon>Vertebrata</taxon>
        <taxon>Euteleostomi</taxon>
        <taxon>Actinopterygii</taxon>
        <taxon>Neopterygii</taxon>
        <taxon>Teleostei</taxon>
        <taxon>Anguilliformes</taxon>
        <taxon>Synaphobranchidae</taxon>
        <taxon>Synaphobranchus</taxon>
    </lineage>
</organism>
<feature type="region of interest" description="Disordered" evidence="1">
    <location>
        <begin position="125"/>
        <end position="150"/>
    </location>
</feature>
<comment type="caution">
    <text evidence="2">The sequence shown here is derived from an EMBL/GenBank/DDBJ whole genome shotgun (WGS) entry which is preliminary data.</text>
</comment>
<reference evidence="2" key="1">
    <citation type="journal article" date="2023" name="Science">
        <title>Genome structures resolve the early diversification of teleost fishes.</title>
        <authorList>
            <person name="Parey E."/>
            <person name="Louis A."/>
            <person name="Montfort J."/>
            <person name="Bouchez O."/>
            <person name="Roques C."/>
            <person name="Iampietro C."/>
            <person name="Lluch J."/>
            <person name="Castinel A."/>
            <person name="Donnadieu C."/>
            <person name="Desvignes T."/>
            <person name="Floi Bucao C."/>
            <person name="Jouanno E."/>
            <person name="Wen M."/>
            <person name="Mejri S."/>
            <person name="Dirks R."/>
            <person name="Jansen H."/>
            <person name="Henkel C."/>
            <person name="Chen W.J."/>
            <person name="Zahm M."/>
            <person name="Cabau C."/>
            <person name="Klopp C."/>
            <person name="Thompson A.W."/>
            <person name="Robinson-Rechavi M."/>
            <person name="Braasch I."/>
            <person name="Lecointre G."/>
            <person name="Bobe J."/>
            <person name="Postlethwait J.H."/>
            <person name="Berthelot C."/>
            <person name="Roest Crollius H."/>
            <person name="Guiguen Y."/>
        </authorList>
    </citation>
    <scope>NUCLEOTIDE SEQUENCE</scope>
    <source>
        <strain evidence="2">WJC10195</strain>
    </source>
</reference>
<sequence>MGARAVPLARPFIHRGSAEDRSPDLRPSPTPGIIAERFSGFWGIRRRGEGLLENIKDETLQALSQTEQSRFPRAARLVAHRARPHAWRVIRDNAHRSHFTAESEIRTAQPAHAAAAATPCLFLPNGARSAEPKPGSEPQGRLFPPLTSLPGTLARNRESLTFCRVCDSSPNYRPAAR</sequence>